<dbReference type="SMART" id="SM00321">
    <property type="entry name" value="WSC"/>
    <property type="match status" value="1"/>
</dbReference>
<proteinExistence type="predicted"/>
<sequence length="273" mass="29219">HGRIVDPAEPDLGHCSGKAGDLGRALARDTQYTMDSSHGSSPAPNYSQPHNSDGAYVENGLHPVEQTDKIVDNSHYVSYDQYKPVPLSADQGYVAPIDASRPPKKRICGISSGIFILLCLLAFFIAILVVVAGVFGSMLAKQSAEILDLKSASPTKTSDPDANGSSTATAVAATTTWVTVTDWDFIGCYEDGDERVFSGNNSVIQNQTNKLCALACDGFDYFGTQYGDQCYCSKTPPKTAAPVWNCDMHCAGAPNSEICGGYYFLSAWKKKSS</sequence>
<keyword evidence="2" id="KW-1133">Transmembrane helix</keyword>
<keyword evidence="2" id="KW-0812">Transmembrane</keyword>
<gene>
    <name evidence="4" type="ORF">CKAH01_05342</name>
</gene>
<dbReference type="Pfam" id="PF01822">
    <property type="entry name" value="WSC"/>
    <property type="match status" value="1"/>
</dbReference>
<feature type="compositionally biased region" description="Polar residues" evidence="1">
    <location>
        <begin position="32"/>
        <end position="51"/>
    </location>
</feature>
<feature type="non-terminal residue" evidence="4">
    <location>
        <position position="1"/>
    </location>
</feature>
<feature type="domain" description="WSC" evidence="3">
    <location>
        <begin position="182"/>
        <end position="271"/>
    </location>
</feature>
<protein>
    <submittedName>
        <fullName evidence="4">Wsc domain containing protein</fullName>
    </submittedName>
</protein>
<comment type="caution">
    <text evidence="4">The sequence shown here is derived from an EMBL/GenBank/DDBJ whole genome shotgun (WGS) entry which is preliminary data.</text>
</comment>
<reference evidence="4" key="1">
    <citation type="submission" date="2023-02" db="EMBL/GenBank/DDBJ databases">
        <title>Colletotrichum kahawae CIFC_Que2 genome sequencing and assembly.</title>
        <authorList>
            <person name="Baroncelli R."/>
        </authorList>
    </citation>
    <scope>NUCLEOTIDE SEQUENCE</scope>
    <source>
        <strain evidence="4">CIFC_Que2</strain>
    </source>
</reference>
<evidence type="ECO:0000256" key="1">
    <source>
        <dbReference type="SAM" id="MobiDB-lite"/>
    </source>
</evidence>
<evidence type="ECO:0000313" key="4">
    <source>
        <dbReference type="EMBL" id="KAK2760656.1"/>
    </source>
</evidence>
<evidence type="ECO:0000313" key="5">
    <source>
        <dbReference type="Proteomes" id="UP001281614"/>
    </source>
</evidence>
<dbReference type="Proteomes" id="UP001281614">
    <property type="component" value="Unassembled WGS sequence"/>
</dbReference>
<dbReference type="PROSITE" id="PS51212">
    <property type="entry name" value="WSC"/>
    <property type="match status" value="1"/>
</dbReference>
<accession>A0AAD9YE95</accession>
<evidence type="ECO:0000256" key="2">
    <source>
        <dbReference type="SAM" id="Phobius"/>
    </source>
</evidence>
<dbReference type="AlphaFoldDB" id="A0AAD9YE95"/>
<feature type="transmembrane region" description="Helical" evidence="2">
    <location>
        <begin position="114"/>
        <end position="140"/>
    </location>
</feature>
<keyword evidence="5" id="KW-1185">Reference proteome</keyword>
<evidence type="ECO:0000259" key="3">
    <source>
        <dbReference type="PROSITE" id="PS51212"/>
    </source>
</evidence>
<feature type="region of interest" description="Disordered" evidence="1">
    <location>
        <begin position="32"/>
        <end position="58"/>
    </location>
</feature>
<dbReference type="InterPro" id="IPR002889">
    <property type="entry name" value="WSC_carb-bd"/>
</dbReference>
<organism evidence="4 5">
    <name type="scientific">Colletotrichum kahawae</name>
    <name type="common">Coffee berry disease fungus</name>
    <dbReference type="NCBI Taxonomy" id="34407"/>
    <lineage>
        <taxon>Eukaryota</taxon>
        <taxon>Fungi</taxon>
        <taxon>Dikarya</taxon>
        <taxon>Ascomycota</taxon>
        <taxon>Pezizomycotina</taxon>
        <taxon>Sordariomycetes</taxon>
        <taxon>Hypocreomycetidae</taxon>
        <taxon>Glomerellales</taxon>
        <taxon>Glomerellaceae</taxon>
        <taxon>Colletotrichum</taxon>
        <taxon>Colletotrichum gloeosporioides species complex</taxon>
    </lineage>
</organism>
<dbReference type="EMBL" id="VYYT01000168">
    <property type="protein sequence ID" value="KAK2760656.1"/>
    <property type="molecule type" value="Genomic_DNA"/>
</dbReference>
<keyword evidence="2" id="KW-0472">Membrane</keyword>
<name>A0AAD9YE95_COLKA</name>